<dbReference type="InterPro" id="IPR019734">
    <property type="entry name" value="TPR_rpt"/>
</dbReference>
<dbReference type="SMART" id="SM00028">
    <property type="entry name" value="TPR"/>
    <property type="match status" value="5"/>
</dbReference>
<dbReference type="GO" id="GO:0097363">
    <property type="term" value="F:protein O-acetylglucosaminyltransferase activity"/>
    <property type="evidence" value="ECO:0007669"/>
    <property type="project" value="UniProtKB-EC"/>
</dbReference>
<feature type="domain" description="O-GlcNAc transferase C-terminal" evidence="8">
    <location>
        <begin position="570"/>
        <end position="750"/>
    </location>
</feature>
<sequence length="765" mass="79697">MRCRDCSFLPGRRRTEMGAVAYRAGLEALRAGTPAEALAPLTATLDDPVHGEWARLNLGLALQALGRLAEAEGHLAMAMAALPDLAEPPFRLGTIAGLRGDPASAMALFRAALARDPAHIPAHAALAALTEEAGDRAAARALLETAHRLDASEPELILALARLALTEGNADAAREGAAQVLAMRPAHAAAARLFAEASLALGGMTAALAEVSACAEADPFAAGWALAGAWLREAAEGPAAALADLRTAQLLAPEVPEILAALGHALAGAERTAEAEATLRAAIAARPGDLDLRNRLATVLWKANRLSAMLDLLEAAIRDFGPHPTLLQNRALALNAIGEQEAALATAEAALAGGGVPALVNRIAVLPYHPEAGTAAGLRTAAEAIGQAMPLQAPLVVRRRLGEGRLRVGLLSGGLGQHPVGWLTLAGLEALPEVEFELFAYALKPRADPLAARFRARCARWREVGAMEDAAIAGLIAEDGIDILIEMGGYGEGGRPFVLQYRPAPVQLKWVGAQFSTLGLAGCDGILTDRWETPLGAEPHYTERLLRLPDGYVCYLPPPYAPPVTPLPALAADGVTFGCFNNLAKVTAPVLAAWARILAALPTARLMLRTHALGEATTRARVGERLARAGLPLGRVALEGGLPHRELLAAYGDIDIALDPFPYAGGLTVCEALWMGVPVLALAGDSFCGRHALSHLSNVGLADWVAGTADEYVTQAIARACDLDGLAALRQGLRGRVAASPLVDAPRFARALGGVLRQAWATAAR</sequence>
<dbReference type="InterPro" id="IPR029489">
    <property type="entry name" value="OGT/SEC/SPY_C"/>
</dbReference>
<feature type="domain" description="O-GlcNAc transferase C-terminal" evidence="8">
    <location>
        <begin position="402"/>
        <end position="552"/>
    </location>
</feature>
<dbReference type="Pfam" id="PF13844">
    <property type="entry name" value="Glyco_transf_41"/>
    <property type="match status" value="2"/>
</dbReference>
<comment type="similarity">
    <text evidence="2">Belongs to the glycosyltransferase 41 family. O-GlcNAc transferase subfamily.</text>
</comment>
<keyword evidence="4" id="KW-0328">Glycosyltransferase</keyword>
<dbReference type="InterPro" id="IPR051939">
    <property type="entry name" value="Glycosyltr_41/O-GlcNAc_trsf"/>
</dbReference>
<evidence type="ECO:0000313" key="9">
    <source>
        <dbReference type="EMBL" id="SDC30025.1"/>
    </source>
</evidence>
<evidence type="ECO:0000256" key="6">
    <source>
        <dbReference type="ARBA" id="ARBA00022737"/>
    </source>
</evidence>
<gene>
    <name evidence="9" type="ORF">SAMN04487779_1001512</name>
</gene>
<evidence type="ECO:0000256" key="2">
    <source>
        <dbReference type="ARBA" id="ARBA00005386"/>
    </source>
</evidence>
<dbReference type="PANTHER" id="PTHR44835">
    <property type="entry name" value="UDP-N-ACETYLGLUCOSAMINE--PEPTIDE N-ACETYLGLUCOSAMINYLTRANSFERASE SPINDLY-RELATED"/>
    <property type="match status" value="1"/>
</dbReference>
<dbReference type="EC" id="2.4.1.255" evidence="3"/>
<dbReference type="Gene3D" id="3.40.50.2000">
    <property type="entry name" value="Glycogen Phosphorylase B"/>
    <property type="match status" value="1"/>
</dbReference>
<comment type="pathway">
    <text evidence="1">Protein modification; protein glycosylation.</text>
</comment>
<dbReference type="EMBL" id="FMZX01000001">
    <property type="protein sequence ID" value="SDC30025.1"/>
    <property type="molecule type" value="Genomic_DNA"/>
</dbReference>
<evidence type="ECO:0000256" key="1">
    <source>
        <dbReference type="ARBA" id="ARBA00004922"/>
    </source>
</evidence>
<dbReference type="AlphaFoldDB" id="A0A1G6KHI1"/>
<keyword evidence="5 9" id="KW-0808">Transferase</keyword>
<proteinExistence type="inferred from homology"/>
<evidence type="ECO:0000256" key="3">
    <source>
        <dbReference type="ARBA" id="ARBA00011970"/>
    </source>
</evidence>
<keyword evidence="6" id="KW-0677">Repeat</keyword>
<keyword evidence="7" id="KW-0802">TPR repeat</keyword>
<evidence type="ECO:0000256" key="5">
    <source>
        <dbReference type="ARBA" id="ARBA00022679"/>
    </source>
</evidence>
<dbReference type="Gene3D" id="3.40.50.11380">
    <property type="match status" value="1"/>
</dbReference>
<reference evidence="9 10" key="1">
    <citation type="submission" date="2016-10" db="EMBL/GenBank/DDBJ databases">
        <authorList>
            <person name="de Groot N.N."/>
        </authorList>
    </citation>
    <scope>NUCLEOTIDE SEQUENCE [LARGE SCALE GENOMIC DNA]</scope>
    <source>
        <strain evidence="9 10">CPCC 100156</strain>
    </source>
</reference>
<organism evidence="9 10">
    <name type="scientific">Belnapia rosea</name>
    <dbReference type="NCBI Taxonomy" id="938405"/>
    <lineage>
        <taxon>Bacteria</taxon>
        <taxon>Pseudomonadati</taxon>
        <taxon>Pseudomonadota</taxon>
        <taxon>Alphaproteobacteria</taxon>
        <taxon>Acetobacterales</taxon>
        <taxon>Roseomonadaceae</taxon>
        <taxon>Belnapia</taxon>
    </lineage>
</organism>
<dbReference type="SUPFAM" id="SSF48452">
    <property type="entry name" value="TPR-like"/>
    <property type="match status" value="2"/>
</dbReference>
<evidence type="ECO:0000313" key="10">
    <source>
        <dbReference type="Proteomes" id="UP000198925"/>
    </source>
</evidence>
<evidence type="ECO:0000256" key="4">
    <source>
        <dbReference type="ARBA" id="ARBA00022676"/>
    </source>
</evidence>
<keyword evidence="10" id="KW-1185">Reference proteome</keyword>
<evidence type="ECO:0000259" key="8">
    <source>
        <dbReference type="Pfam" id="PF13844"/>
    </source>
</evidence>
<dbReference type="SUPFAM" id="SSF53756">
    <property type="entry name" value="UDP-Glycosyltransferase/glycogen phosphorylase"/>
    <property type="match status" value="1"/>
</dbReference>
<name>A0A1G6KHI1_9PROT</name>
<dbReference type="PANTHER" id="PTHR44835:SF1">
    <property type="entry name" value="PROTEIN O-GLCNAC TRANSFERASE"/>
    <property type="match status" value="1"/>
</dbReference>
<dbReference type="InterPro" id="IPR011990">
    <property type="entry name" value="TPR-like_helical_dom_sf"/>
</dbReference>
<dbReference type="Gene3D" id="1.25.40.10">
    <property type="entry name" value="Tetratricopeptide repeat domain"/>
    <property type="match status" value="2"/>
</dbReference>
<accession>A0A1G6KHI1</accession>
<dbReference type="Proteomes" id="UP000198925">
    <property type="component" value="Unassembled WGS sequence"/>
</dbReference>
<evidence type="ECO:0000256" key="7">
    <source>
        <dbReference type="ARBA" id="ARBA00022803"/>
    </source>
</evidence>
<dbReference type="Pfam" id="PF14559">
    <property type="entry name" value="TPR_19"/>
    <property type="match status" value="1"/>
</dbReference>
<protein>
    <recommendedName>
        <fullName evidence="3">protein O-GlcNAc transferase</fullName>
        <ecNumber evidence="3">2.4.1.255</ecNumber>
    </recommendedName>
</protein>
<dbReference type="STRING" id="938405.SAMN02927895_00702"/>